<dbReference type="SUPFAM" id="SSF53448">
    <property type="entry name" value="Nucleotide-diphospho-sugar transferases"/>
    <property type="match status" value="1"/>
</dbReference>
<proteinExistence type="predicted"/>
<dbReference type="PANTHER" id="PTHR21485:SF6">
    <property type="entry name" value="N-ACYLNEURAMINATE CYTIDYLYLTRANSFERASE-RELATED"/>
    <property type="match status" value="1"/>
</dbReference>
<evidence type="ECO:0000313" key="2">
    <source>
        <dbReference type="Proteomes" id="UP000034739"/>
    </source>
</evidence>
<dbReference type="Gene3D" id="3.90.550.10">
    <property type="entry name" value="Spore Coat Polysaccharide Biosynthesis Protein SpsA, Chain A"/>
    <property type="match status" value="1"/>
</dbReference>
<name>A0A0G1U1Y7_9BACT</name>
<dbReference type="PATRIC" id="fig|1618445.3.peg.405"/>
<sequence length="254" mass="28423">MVTHMEVLAIIPARGGSKSIPRKNIKLFHGIPLIAWSIAAAKQSKLVTRVIVSTEDEQIAAVARKFGVETPFLRPAKFAKDNTTDLPVFIHALQWLDKHEGYRPDVVVQLRPTSPIRPTGLVDKAIKILLAHPRADSVRGVVPAGQNPHKMWRLTGEHSPMKNLLDVEGIDEPYNAPRQLLPPIYWQTGHIDAIRPKTILTGSMSGKNIYPLVIDPRFSVDLDTGFDWVCAEWLVDHSKLSMVRPESYVLHHPS</sequence>
<dbReference type="InterPro" id="IPR003329">
    <property type="entry name" value="Cytidylyl_trans"/>
</dbReference>
<dbReference type="CDD" id="cd02513">
    <property type="entry name" value="CMP-NeuAc_Synthase"/>
    <property type="match status" value="1"/>
</dbReference>
<evidence type="ECO:0000313" key="1">
    <source>
        <dbReference type="EMBL" id="KKU88097.1"/>
    </source>
</evidence>
<dbReference type="EMBL" id="LCOY01000013">
    <property type="protein sequence ID" value="KKU88097.1"/>
    <property type="molecule type" value="Genomic_DNA"/>
</dbReference>
<accession>A0A0G1U1Y7</accession>
<dbReference type="PANTHER" id="PTHR21485">
    <property type="entry name" value="HAD SUPERFAMILY MEMBERS CMAS AND KDSC"/>
    <property type="match status" value="1"/>
</dbReference>
<dbReference type="InterPro" id="IPR050793">
    <property type="entry name" value="CMP-NeuNAc_synthase"/>
</dbReference>
<dbReference type="Pfam" id="PF02348">
    <property type="entry name" value="CTP_transf_3"/>
    <property type="match status" value="1"/>
</dbReference>
<dbReference type="GO" id="GO:0008781">
    <property type="term" value="F:N-acylneuraminate cytidylyltransferase activity"/>
    <property type="evidence" value="ECO:0007669"/>
    <property type="project" value="TreeGrafter"/>
</dbReference>
<gene>
    <name evidence="1" type="ORF">UY16_C0013G0007</name>
</gene>
<dbReference type="InterPro" id="IPR029044">
    <property type="entry name" value="Nucleotide-diphossugar_trans"/>
</dbReference>
<organism evidence="1 2">
    <name type="scientific">Candidatus Gottesmanbacteria bacterium GW2011_GWA2_47_9</name>
    <dbReference type="NCBI Taxonomy" id="1618445"/>
    <lineage>
        <taxon>Bacteria</taxon>
        <taxon>Candidatus Gottesmaniibacteriota</taxon>
    </lineage>
</organism>
<evidence type="ECO:0008006" key="3">
    <source>
        <dbReference type="Google" id="ProtNLM"/>
    </source>
</evidence>
<reference evidence="1 2" key="1">
    <citation type="journal article" date="2015" name="Nature">
        <title>rRNA introns, odd ribosomes, and small enigmatic genomes across a large radiation of phyla.</title>
        <authorList>
            <person name="Brown C.T."/>
            <person name="Hug L.A."/>
            <person name="Thomas B.C."/>
            <person name="Sharon I."/>
            <person name="Castelle C.J."/>
            <person name="Singh A."/>
            <person name="Wilkins M.J."/>
            <person name="Williams K.H."/>
            <person name="Banfield J.F."/>
        </authorList>
    </citation>
    <scope>NUCLEOTIDE SEQUENCE [LARGE SCALE GENOMIC DNA]</scope>
</reference>
<protein>
    <recommendedName>
        <fullName evidence="3">N-acylneuraminate cytidylyltransferase</fullName>
    </recommendedName>
</protein>
<dbReference type="Proteomes" id="UP000034739">
    <property type="component" value="Unassembled WGS sequence"/>
</dbReference>
<comment type="caution">
    <text evidence="1">The sequence shown here is derived from an EMBL/GenBank/DDBJ whole genome shotgun (WGS) entry which is preliminary data.</text>
</comment>
<dbReference type="AlphaFoldDB" id="A0A0G1U1Y7"/>